<accession>A0ABY5WDL8</accession>
<organism evidence="2 3">
    <name type="scientific">Dactylosporangium fulvum</name>
    <dbReference type="NCBI Taxonomy" id="53359"/>
    <lineage>
        <taxon>Bacteria</taxon>
        <taxon>Bacillati</taxon>
        <taxon>Actinomycetota</taxon>
        <taxon>Actinomycetes</taxon>
        <taxon>Micromonosporales</taxon>
        <taxon>Micromonosporaceae</taxon>
        <taxon>Dactylosporangium</taxon>
    </lineage>
</organism>
<dbReference type="PANTHER" id="PTHR46825">
    <property type="entry name" value="D-ALANYL-D-ALANINE-CARBOXYPEPTIDASE/ENDOPEPTIDASE AMPH"/>
    <property type="match status" value="1"/>
</dbReference>
<proteinExistence type="predicted"/>
<evidence type="ECO:0000259" key="1">
    <source>
        <dbReference type="Pfam" id="PF00144"/>
    </source>
</evidence>
<reference evidence="2" key="1">
    <citation type="submission" date="2021-04" db="EMBL/GenBank/DDBJ databases">
        <authorList>
            <person name="Hartkoorn R.C."/>
            <person name="Beaudoing E."/>
            <person name="Hot D."/>
        </authorList>
    </citation>
    <scope>NUCLEOTIDE SEQUENCE</scope>
    <source>
        <strain evidence="2">NRRL B-16292</strain>
    </source>
</reference>
<dbReference type="InterPro" id="IPR050491">
    <property type="entry name" value="AmpC-like"/>
</dbReference>
<name>A0ABY5WDL8_9ACTN</name>
<dbReference type="InterPro" id="IPR001466">
    <property type="entry name" value="Beta-lactam-related"/>
</dbReference>
<feature type="domain" description="Beta-lactamase-related" evidence="1">
    <location>
        <begin position="22"/>
        <end position="329"/>
    </location>
</feature>
<dbReference type="InterPro" id="IPR012338">
    <property type="entry name" value="Beta-lactam/transpept-like"/>
</dbReference>
<protein>
    <submittedName>
        <fullName evidence="2">Beta-lactamase family protein</fullName>
    </submittedName>
</protein>
<dbReference type="Proteomes" id="UP001059617">
    <property type="component" value="Chromosome"/>
</dbReference>
<evidence type="ECO:0000313" key="2">
    <source>
        <dbReference type="EMBL" id="UWP86441.1"/>
    </source>
</evidence>
<dbReference type="Pfam" id="PF00144">
    <property type="entry name" value="Beta-lactamase"/>
    <property type="match status" value="1"/>
</dbReference>
<dbReference type="Gene3D" id="3.40.710.10">
    <property type="entry name" value="DD-peptidase/beta-lactamase superfamily"/>
    <property type="match status" value="1"/>
</dbReference>
<dbReference type="RefSeq" id="WP_259865605.1">
    <property type="nucleotide sequence ID" value="NZ_BAAAST010000027.1"/>
</dbReference>
<sequence>MTSYGPLLDQIKQWLGYRAWASNVPGLQAAIWLDGRVQATIAIGYDDTQAQTPLTTSHQFRIASHSKMMTAIAVLQLRETGALDLDDKITRWIPELAEQDGTAGVTVRHLLTHRGGILRDGLDADYWQFMKAFPDAQEFLGMARRAFGVTDIESEYKYSNIGYGLLGIIVERASGQSYIDYMRENLVERLGLTRTGADVQPGYDGPLALGHGSDNLSRRRSRVAQDVQTKALASATGFYSTAEELVTIAASLFSNDSKVLNEESRQLLITSQLPVSDPCSDVVSYGYGVRTLIVDEKPMYGHGGNYPGHTSQTLWDPETGVAVSVLVNAIEGAAIGICKGVIALMRRGIRNLPGDDTTTSELQRFAGRYASIWDVVDMAVLDGRLTMIWPANADPLDGALPLAQAGPTTFKFPRVNGSFGTGESVEFAFDDHDTVESVRVAGTTFKPVDKVTTGSSADTLLVASH</sequence>
<evidence type="ECO:0000313" key="3">
    <source>
        <dbReference type="Proteomes" id="UP001059617"/>
    </source>
</evidence>
<dbReference type="EMBL" id="CP073720">
    <property type="protein sequence ID" value="UWP86441.1"/>
    <property type="molecule type" value="Genomic_DNA"/>
</dbReference>
<dbReference type="SUPFAM" id="SSF56601">
    <property type="entry name" value="beta-lactamase/transpeptidase-like"/>
    <property type="match status" value="1"/>
</dbReference>
<gene>
    <name evidence="2" type="ORF">Dfulv_20230</name>
</gene>
<dbReference type="PANTHER" id="PTHR46825:SF9">
    <property type="entry name" value="BETA-LACTAMASE-RELATED DOMAIN-CONTAINING PROTEIN"/>
    <property type="match status" value="1"/>
</dbReference>
<reference evidence="2" key="2">
    <citation type="submission" date="2022-09" db="EMBL/GenBank/DDBJ databases">
        <title>Biosynthetic gene clusters of Dactylosporangioum fulvum.</title>
        <authorList>
            <person name="Caradec T."/>
        </authorList>
    </citation>
    <scope>NUCLEOTIDE SEQUENCE</scope>
    <source>
        <strain evidence="2">NRRL B-16292</strain>
    </source>
</reference>
<keyword evidence="3" id="KW-1185">Reference proteome</keyword>